<proteinExistence type="predicted"/>
<name>A0A8S5RPL1_9VIRU</name>
<reference evidence="1" key="1">
    <citation type="journal article" date="2021" name="Proc. Natl. Acad. Sci. U.S.A.">
        <title>A Catalog of Tens of Thousands of Viruses from Human Metagenomes Reveals Hidden Associations with Chronic Diseases.</title>
        <authorList>
            <person name="Tisza M.J."/>
            <person name="Buck C.B."/>
        </authorList>
    </citation>
    <scope>NUCLEOTIDE SEQUENCE</scope>
    <source>
        <strain evidence="1">Ctrcb4</strain>
    </source>
</reference>
<dbReference type="EMBL" id="BK059132">
    <property type="protein sequence ID" value="DAE33065.1"/>
    <property type="molecule type" value="Genomic_DNA"/>
</dbReference>
<organism evidence="1">
    <name type="scientific">virus sp. ctrcb4</name>
    <dbReference type="NCBI Taxonomy" id="2825824"/>
    <lineage>
        <taxon>Viruses</taxon>
    </lineage>
</organism>
<accession>A0A8S5RPL1</accession>
<protein>
    <submittedName>
        <fullName evidence="1">Uncharacterized protein</fullName>
    </submittedName>
</protein>
<evidence type="ECO:0000313" key="1">
    <source>
        <dbReference type="EMBL" id="DAE33065.1"/>
    </source>
</evidence>
<sequence length="100" mass="11555">MLRSGQYNTGITYSNFKHRCSVVVIGLTTSAEEFQNTFDHEKGHLAMHICSALRIHPQGEEFQYLTGEIGQAMFKVAKRFLCDNCRKKLVIEFREIDNKK</sequence>